<organism evidence="1 2">
    <name type="scientific">Allacma fusca</name>
    <dbReference type="NCBI Taxonomy" id="39272"/>
    <lineage>
        <taxon>Eukaryota</taxon>
        <taxon>Metazoa</taxon>
        <taxon>Ecdysozoa</taxon>
        <taxon>Arthropoda</taxon>
        <taxon>Hexapoda</taxon>
        <taxon>Collembola</taxon>
        <taxon>Symphypleona</taxon>
        <taxon>Sminthuridae</taxon>
        <taxon>Allacma</taxon>
    </lineage>
</organism>
<dbReference type="EMBL" id="CAJVCH010000877">
    <property type="protein sequence ID" value="CAG7634748.1"/>
    <property type="molecule type" value="Genomic_DNA"/>
</dbReference>
<protein>
    <submittedName>
        <fullName evidence="1">Uncharacterized protein</fullName>
    </submittedName>
</protein>
<dbReference type="AlphaFoldDB" id="A0A8J2JFY9"/>
<sequence>MEQESQYTYLLENNRLNTAGLNSTHRDRSYKECSSARIGEAQKDPLKKIFLSQQCRWYVVCGVVGCGSGRLNRMLYSSSTYITVCYPNLNGLKVSFLSAILRSPHQPKRNHGIFLSV</sequence>
<accession>A0A8J2JFY9</accession>
<evidence type="ECO:0000313" key="1">
    <source>
        <dbReference type="EMBL" id="CAG7634748.1"/>
    </source>
</evidence>
<name>A0A8J2JFY9_9HEXA</name>
<gene>
    <name evidence="1" type="ORF">AFUS01_LOCUS217</name>
</gene>
<dbReference type="Proteomes" id="UP000708208">
    <property type="component" value="Unassembled WGS sequence"/>
</dbReference>
<proteinExistence type="predicted"/>
<evidence type="ECO:0000313" key="2">
    <source>
        <dbReference type="Proteomes" id="UP000708208"/>
    </source>
</evidence>
<keyword evidence="2" id="KW-1185">Reference proteome</keyword>
<comment type="caution">
    <text evidence="1">The sequence shown here is derived from an EMBL/GenBank/DDBJ whole genome shotgun (WGS) entry which is preliminary data.</text>
</comment>
<reference evidence="1" key="1">
    <citation type="submission" date="2021-06" db="EMBL/GenBank/DDBJ databases">
        <authorList>
            <person name="Hodson N. C."/>
            <person name="Mongue J. A."/>
            <person name="Jaron S. K."/>
        </authorList>
    </citation>
    <scope>NUCLEOTIDE SEQUENCE</scope>
</reference>